<evidence type="ECO:0000313" key="3">
    <source>
        <dbReference type="EMBL" id="GGR19512.1"/>
    </source>
</evidence>
<dbReference type="RefSeq" id="WP_229776144.1">
    <property type="nucleotide sequence ID" value="NZ_BMQL01000023.1"/>
</dbReference>
<dbReference type="Pfam" id="PF01408">
    <property type="entry name" value="GFO_IDH_MocA"/>
    <property type="match status" value="1"/>
</dbReference>
<gene>
    <name evidence="3" type="ORF">GCM10008957_35020</name>
</gene>
<dbReference type="PANTHER" id="PTHR43708:SF3">
    <property type="entry name" value="OXIDOREDUCTASE"/>
    <property type="match status" value="1"/>
</dbReference>
<dbReference type="EMBL" id="BMQL01000023">
    <property type="protein sequence ID" value="GGR19512.1"/>
    <property type="molecule type" value="Genomic_DNA"/>
</dbReference>
<evidence type="ECO:0000313" key="4">
    <source>
        <dbReference type="Proteomes" id="UP000603865"/>
    </source>
</evidence>
<comment type="caution">
    <text evidence="3">The sequence shown here is derived from an EMBL/GenBank/DDBJ whole genome shotgun (WGS) entry which is preliminary data.</text>
</comment>
<dbReference type="Gene3D" id="3.40.50.720">
    <property type="entry name" value="NAD(P)-binding Rossmann-like Domain"/>
    <property type="match status" value="1"/>
</dbReference>
<accession>A0A918F8P0</accession>
<evidence type="ECO:0000259" key="1">
    <source>
        <dbReference type="Pfam" id="PF01408"/>
    </source>
</evidence>
<dbReference type="SUPFAM" id="SSF51735">
    <property type="entry name" value="NAD(P)-binding Rossmann-fold domains"/>
    <property type="match status" value="1"/>
</dbReference>
<dbReference type="InterPro" id="IPR055170">
    <property type="entry name" value="GFO_IDH_MocA-like_dom"/>
</dbReference>
<dbReference type="AlphaFoldDB" id="A0A918F8P0"/>
<feature type="domain" description="GFO/IDH/MocA-like oxidoreductase" evidence="2">
    <location>
        <begin position="174"/>
        <end position="305"/>
    </location>
</feature>
<reference evidence="3" key="2">
    <citation type="submission" date="2020-09" db="EMBL/GenBank/DDBJ databases">
        <authorList>
            <person name="Sun Q."/>
            <person name="Ohkuma M."/>
        </authorList>
    </citation>
    <scope>NUCLEOTIDE SEQUENCE</scope>
    <source>
        <strain evidence="3">JCM 31311</strain>
    </source>
</reference>
<evidence type="ECO:0000259" key="2">
    <source>
        <dbReference type="Pfam" id="PF22725"/>
    </source>
</evidence>
<reference evidence="3" key="1">
    <citation type="journal article" date="2014" name="Int. J. Syst. Evol. Microbiol.">
        <title>Complete genome sequence of Corynebacterium casei LMG S-19264T (=DSM 44701T), isolated from a smear-ripened cheese.</title>
        <authorList>
            <consortium name="US DOE Joint Genome Institute (JGI-PGF)"/>
            <person name="Walter F."/>
            <person name="Albersmeier A."/>
            <person name="Kalinowski J."/>
            <person name="Ruckert C."/>
        </authorList>
    </citation>
    <scope>NUCLEOTIDE SEQUENCE</scope>
    <source>
        <strain evidence="3">JCM 31311</strain>
    </source>
</reference>
<dbReference type="InterPro" id="IPR051317">
    <property type="entry name" value="Gfo/Idh/MocA_oxidoreduct"/>
</dbReference>
<dbReference type="SUPFAM" id="SSF55347">
    <property type="entry name" value="Glyceraldehyde-3-phosphate dehydrogenase-like, C-terminal domain"/>
    <property type="match status" value="1"/>
</dbReference>
<dbReference type="Proteomes" id="UP000603865">
    <property type="component" value="Unassembled WGS sequence"/>
</dbReference>
<protein>
    <submittedName>
        <fullName evidence="3">Oxidoreductase</fullName>
    </submittedName>
</protein>
<keyword evidence="4" id="KW-1185">Reference proteome</keyword>
<dbReference type="Gene3D" id="3.30.360.10">
    <property type="entry name" value="Dihydrodipicolinate Reductase, domain 2"/>
    <property type="match status" value="1"/>
</dbReference>
<dbReference type="InterPro" id="IPR036291">
    <property type="entry name" value="NAD(P)-bd_dom_sf"/>
</dbReference>
<sequence length="414" mass="44556">MPSPRMALTAPVSAPIAFTDCIPNSAGEAMTRRLRAGMVGGGPGAFIGAVHRQAMALTGQIELVAGAFASDAARSRATGQELGLSAQRGYASWEAMLEAEQRLPEDQRIELVVIVTPNHLHFPVARAFAQAGVHVVCDKPLVHTTAQAQELRRVVQVSGVLFGVTYNYTGYPMVRQAREMVRSGQLGDVRKVVVQYHQGWLATQLEREGNKQAGWRTDPVRSGVAGAVGDIGSHAENLLTTVTGLALEAICADLTTFVPGRALDDDASILLRFKGGAKGVLTASQIAVGQENDLSLQVYGTQGSLSWRQEDPNCLLYWPLSGGQQIWTRGSPQLSPAAQAATHLPAGHPEGFIDAFSNIYRGFAAALTARLERRVFDAETMAFPGLEEGIRGVRFIEKTVQSARSTERWTQVDQ</sequence>
<organism evidence="3 4">
    <name type="scientific">Deinococcus ruber</name>
    <dbReference type="NCBI Taxonomy" id="1848197"/>
    <lineage>
        <taxon>Bacteria</taxon>
        <taxon>Thermotogati</taxon>
        <taxon>Deinococcota</taxon>
        <taxon>Deinococci</taxon>
        <taxon>Deinococcales</taxon>
        <taxon>Deinococcaceae</taxon>
        <taxon>Deinococcus</taxon>
    </lineage>
</organism>
<dbReference type="InterPro" id="IPR000683">
    <property type="entry name" value="Gfo/Idh/MocA-like_OxRdtase_N"/>
</dbReference>
<name>A0A918F8P0_9DEIO</name>
<dbReference type="Pfam" id="PF22725">
    <property type="entry name" value="GFO_IDH_MocA_C3"/>
    <property type="match status" value="1"/>
</dbReference>
<dbReference type="GO" id="GO:0000166">
    <property type="term" value="F:nucleotide binding"/>
    <property type="evidence" value="ECO:0007669"/>
    <property type="project" value="InterPro"/>
</dbReference>
<feature type="domain" description="Gfo/Idh/MocA-like oxidoreductase N-terminal" evidence="1">
    <location>
        <begin position="35"/>
        <end position="166"/>
    </location>
</feature>
<proteinExistence type="predicted"/>
<dbReference type="PANTHER" id="PTHR43708">
    <property type="entry name" value="CONSERVED EXPRESSED OXIDOREDUCTASE (EUROFUNG)"/>
    <property type="match status" value="1"/>
</dbReference>